<name>A0A6I4V3C5_9SPHN</name>
<evidence type="ECO:0000313" key="2">
    <source>
        <dbReference type="Proteomes" id="UP000471435"/>
    </source>
</evidence>
<accession>A0A6I4V3C5</accession>
<dbReference type="RefSeq" id="WP_160731420.1">
    <property type="nucleotide sequence ID" value="NZ_WTYP01000002.1"/>
</dbReference>
<evidence type="ECO:0000313" key="1">
    <source>
        <dbReference type="EMBL" id="MXP48215.1"/>
    </source>
</evidence>
<comment type="caution">
    <text evidence="1">The sequence shown here is derived from an EMBL/GenBank/DDBJ whole genome shotgun (WGS) entry which is preliminary data.</text>
</comment>
<reference evidence="1 2" key="1">
    <citation type="submission" date="2019-12" db="EMBL/GenBank/DDBJ databases">
        <title>Genomic-based taxomic classification of the family Erythrobacteraceae.</title>
        <authorList>
            <person name="Xu L."/>
        </authorList>
    </citation>
    <scope>NUCLEOTIDE SEQUENCE [LARGE SCALE GENOMIC DNA]</scope>
    <source>
        <strain evidence="1 2">SW-109</strain>
    </source>
</reference>
<dbReference type="Proteomes" id="UP000471435">
    <property type="component" value="Unassembled WGS sequence"/>
</dbReference>
<organism evidence="1 2">
    <name type="scientific">Pontixanthobacter luteolus</name>
    <dbReference type="NCBI Taxonomy" id="295089"/>
    <lineage>
        <taxon>Bacteria</taxon>
        <taxon>Pseudomonadati</taxon>
        <taxon>Pseudomonadota</taxon>
        <taxon>Alphaproteobacteria</taxon>
        <taxon>Sphingomonadales</taxon>
        <taxon>Erythrobacteraceae</taxon>
        <taxon>Pontixanthobacter</taxon>
    </lineage>
</organism>
<sequence>MGVLMHCKSCGATIHRRDAFCAKCGELTERAQPLAQKIGSAVGALSSEFGKLVRWIIDYVSDEAHRKQVIAGGATIALLSVVLTDNPITTGVSSLFSGDENSPQLTDDGLPDFASYEDVFMGEEEEFIIMGAANVRDFPTSQGTTVTQTFSGGETVFAREVKAFDPLSQWFKLTSGGYVWGGNLESLSQIAHEAGASATSESDALGLHDLFGQWSDRATCYGEFRDIEFEVTFDGLFMNGERYNIDGAPDGNRFTFSTNDPDPRRRSQIAVVKTETDELLYVSFPGAMDLREFPFYPQGISCAQRAEYLNQ</sequence>
<dbReference type="OrthoDB" id="7431882at2"/>
<evidence type="ECO:0008006" key="3">
    <source>
        <dbReference type="Google" id="ProtNLM"/>
    </source>
</evidence>
<dbReference type="EMBL" id="WTYP01000002">
    <property type="protein sequence ID" value="MXP48215.1"/>
    <property type="molecule type" value="Genomic_DNA"/>
</dbReference>
<proteinExistence type="predicted"/>
<dbReference type="AlphaFoldDB" id="A0A6I4V3C5"/>
<keyword evidence="2" id="KW-1185">Reference proteome</keyword>
<gene>
    <name evidence="1" type="ORF">GRI43_12540</name>
</gene>
<protein>
    <recommendedName>
        <fullName evidence="3">Zinc-ribbon domain-containing protein</fullName>
    </recommendedName>
</protein>